<keyword evidence="3" id="KW-1185">Reference proteome</keyword>
<sequence>MILIDVHFIFYSTERREIDLPELSADLIEEFFITMDHEINLPPDQPASRADALREPSPPPHSTATTTLRLPARLPPHDQYSYQALQSHNPSLSCQSSGSSWTTSGGRHVEIESSQMTSSPRPDDSNKDDLNTPVTQAYFANSSQRYATDVGKCTYTSLPFEHFHTAAETTRTLPPFCSSHLPSTQGRVLSPGPYSPVSPTVIHAASVCSPYSTLSPASSASSAVPSLHSYPSPSSSHSSSSYNTPPPNSAYGQTTPPPFPTHLYFPRPSLLTGCCARTTPVLPMRPDSQTHHQSASSPICYPSSIGSTHAVSFGHRLLPSEVPMSQTSTFGCDEGRIFNSPACQPPMEASQSPSLLSYNEDLEKVQGTFETSKEKFCRNPVRRSLPAKLSMSPRVVDCSTSRKRSRRWKTAARDLLTEMLPDVSVQ</sequence>
<evidence type="ECO:0000313" key="2">
    <source>
        <dbReference type="EMBL" id="VEL18561.1"/>
    </source>
</evidence>
<dbReference type="AlphaFoldDB" id="A0A3S5BU67"/>
<feature type="region of interest" description="Disordered" evidence="1">
    <location>
        <begin position="86"/>
        <end position="132"/>
    </location>
</feature>
<accession>A0A3S5BU67</accession>
<gene>
    <name evidence="2" type="ORF">PXEA_LOCUS12001</name>
</gene>
<comment type="caution">
    <text evidence="2">The sequence shown here is derived from an EMBL/GenBank/DDBJ whole genome shotgun (WGS) entry which is preliminary data.</text>
</comment>
<reference evidence="2" key="1">
    <citation type="submission" date="2018-11" db="EMBL/GenBank/DDBJ databases">
        <authorList>
            <consortium name="Pathogen Informatics"/>
        </authorList>
    </citation>
    <scope>NUCLEOTIDE SEQUENCE</scope>
</reference>
<feature type="region of interest" description="Disordered" evidence="1">
    <location>
        <begin position="39"/>
        <end position="67"/>
    </location>
</feature>
<proteinExistence type="predicted"/>
<evidence type="ECO:0000256" key="1">
    <source>
        <dbReference type="SAM" id="MobiDB-lite"/>
    </source>
</evidence>
<feature type="compositionally biased region" description="Low complexity" evidence="1">
    <location>
        <begin position="91"/>
        <end position="106"/>
    </location>
</feature>
<dbReference type="EMBL" id="CAAALY010037561">
    <property type="protein sequence ID" value="VEL18561.1"/>
    <property type="molecule type" value="Genomic_DNA"/>
</dbReference>
<dbReference type="Proteomes" id="UP000784294">
    <property type="component" value="Unassembled WGS sequence"/>
</dbReference>
<feature type="compositionally biased region" description="Basic and acidic residues" evidence="1">
    <location>
        <begin position="121"/>
        <end position="130"/>
    </location>
</feature>
<evidence type="ECO:0000313" key="3">
    <source>
        <dbReference type="Proteomes" id="UP000784294"/>
    </source>
</evidence>
<name>A0A3S5BU67_9PLAT</name>
<feature type="compositionally biased region" description="Low complexity" evidence="1">
    <location>
        <begin position="222"/>
        <end position="243"/>
    </location>
</feature>
<organism evidence="2 3">
    <name type="scientific">Protopolystoma xenopodis</name>
    <dbReference type="NCBI Taxonomy" id="117903"/>
    <lineage>
        <taxon>Eukaryota</taxon>
        <taxon>Metazoa</taxon>
        <taxon>Spiralia</taxon>
        <taxon>Lophotrochozoa</taxon>
        <taxon>Platyhelminthes</taxon>
        <taxon>Monogenea</taxon>
        <taxon>Polyopisthocotylea</taxon>
        <taxon>Polystomatidea</taxon>
        <taxon>Polystomatidae</taxon>
        <taxon>Protopolystoma</taxon>
    </lineage>
</organism>
<protein>
    <submittedName>
        <fullName evidence="2">Uncharacterized protein</fullName>
    </submittedName>
</protein>
<feature type="region of interest" description="Disordered" evidence="1">
    <location>
        <begin position="222"/>
        <end position="258"/>
    </location>
</feature>